<evidence type="ECO:0000256" key="6">
    <source>
        <dbReference type="ARBA" id="ARBA00022840"/>
    </source>
</evidence>
<keyword evidence="5" id="KW-0547">Nucleotide-binding</keyword>
<keyword evidence="8" id="KW-0539">Nucleus</keyword>
<dbReference type="PANTHER" id="PTHR48103">
    <property type="entry name" value="MIDASIN-RELATED"/>
    <property type="match status" value="1"/>
</dbReference>
<dbReference type="InterPro" id="IPR011704">
    <property type="entry name" value="ATPase_dyneun-rel_AAA"/>
</dbReference>
<feature type="compositionally biased region" description="Basic and acidic residues" evidence="9">
    <location>
        <begin position="534"/>
        <end position="599"/>
    </location>
</feature>
<dbReference type="PANTHER" id="PTHR48103:SF2">
    <property type="entry name" value="MIDASIN"/>
    <property type="match status" value="1"/>
</dbReference>
<feature type="compositionally biased region" description="Basic and acidic residues" evidence="9">
    <location>
        <begin position="401"/>
        <end position="412"/>
    </location>
</feature>
<keyword evidence="7" id="KW-0143">Chaperone</keyword>
<protein>
    <recommendedName>
        <fullName evidence="4">Midasin</fullName>
    </recommendedName>
</protein>
<comment type="subcellular location">
    <subcellularLocation>
        <location evidence="1">Nucleus</location>
        <location evidence="1">Nucleolus</location>
    </subcellularLocation>
    <subcellularLocation>
        <location evidence="2">Nucleus</location>
        <location evidence="2">Nucleoplasm</location>
    </subcellularLocation>
</comment>
<proteinExistence type="inferred from homology"/>
<feature type="compositionally biased region" description="Acidic residues" evidence="9">
    <location>
        <begin position="628"/>
        <end position="646"/>
    </location>
</feature>
<dbReference type="EMBL" id="JAVYJV010000081">
    <property type="protein sequence ID" value="KAK4336875.1"/>
    <property type="molecule type" value="Genomic_DNA"/>
</dbReference>
<evidence type="ECO:0000256" key="5">
    <source>
        <dbReference type="ARBA" id="ARBA00022741"/>
    </source>
</evidence>
<evidence type="ECO:0000256" key="9">
    <source>
        <dbReference type="SAM" id="MobiDB-lite"/>
    </source>
</evidence>
<evidence type="ECO:0000256" key="2">
    <source>
        <dbReference type="ARBA" id="ARBA00004642"/>
    </source>
</evidence>
<feature type="compositionally biased region" description="Basic and acidic residues" evidence="9">
    <location>
        <begin position="668"/>
        <end position="678"/>
    </location>
</feature>
<feature type="compositionally biased region" description="Acidic residues" evidence="9">
    <location>
        <begin position="658"/>
        <end position="667"/>
    </location>
</feature>
<dbReference type="Pfam" id="PF07728">
    <property type="entry name" value="AAA_5"/>
    <property type="match status" value="3"/>
</dbReference>
<feature type="compositionally biased region" description="Acidic residues" evidence="9">
    <location>
        <begin position="683"/>
        <end position="692"/>
    </location>
</feature>
<evidence type="ECO:0000256" key="3">
    <source>
        <dbReference type="ARBA" id="ARBA00007188"/>
    </source>
</evidence>
<evidence type="ECO:0000256" key="1">
    <source>
        <dbReference type="ARBA" id="ARBA00004604"/>
    </source>
</evidence>
<dbReference type="GO" id="GO:0005654">
    <property type="term" value="C:nucleoplasm"/>
    <property type="evidence" value="ECO:0007669"/>
    <property type="project" value="UniProtKB-SubCell"/>
</dbReference>
<feature type="domain" description="ATPase dynein-related AAA" evidence="10">
    <location>
        <begin position="4"/>
        <end position="122"/>
    </location>
</feature>
<feature type="region of interest" description="Disordered" evidence="9">
    <location>
        <begin position="401"/>
        <end position="719"/>
    </location>
</feature>
<feature type="domain" description="ATPase dynein-related AAA" evidence="10">
    <location>
        <begin position="306"/>
        <end position="403"/>
    </location>
</feature>
<reference evidence="11" key="1">
    <citation type="submission" date="2023-12" db="EMBL/GenBank/DDBJ databases">
        <title>Genome assembly of Anisodus tanguticus.</title>
        <authorList>
            <person name="Wang Y.-J."/>
        </authorList>
    </citation>
    <scope>NUCLEOTIDE SEQUENCE</scope>
    <source>
        <strain evidence="11">KB-2021</strain>
        <tissue evidence="11">Leaf</tissue>
    </source>
</reference>
<dbReference type="GO" id="GO:0000027">
    <property type="term" value="P:ribosomal large subunit assembly"/>
    <property type="evidence" value="ECO:0007669"/>
    <property type="project" value="TreeGrafter"/>
</dbReference>
<dbReference type="GO" id="GO:0030687">
    <property type="term" value="C:preribosome, large subunit precursor"/>
    <property type="evidence" value="ECO:0007669"/>
    <property type="project" value="TreeGrafter"/>
</dbReference>
<accession>A0AAE1QNK2</accession>
<name>A0AAE1QNK2_9SOLA</name>
<evidence type="ECO:0000256" key="4">
    <source>
        <dbReference type="ARBA" id="ARBA00017143"/>
    </source>
</evidence>
<feature type="compositionally biased region" description="Acidic residues" evidence="9">
    <location>
        <begin position="445"/>
        <end position="469"/>
    </location>
</feature>
<evidence type="ECO:0000256" key="8">
    <source>
        <dbReference type="ARBA" id="ARBA00023242"/>
    </source>
</evidence>
<evidence type="ECO:0000313" key="11">
    <source>
        <dbReference type="EMBL" id="KAK4336875.1"/>
    </source>
</evidence>
<evidence type="ECO:0000313" key="12">
    <source>
        <dbReference type="Proteomes" id="UP001291623"/>
    </source>
</evidence>
<keyword evidence="6" id="KW-0067">ATP-binding</keyword>
<evidence type="ECO:0000256" key="7">
    <source>
        <dbReference type="ARBA" id="ARBA00023186"/>
    </source>
</evidence>
<sequence length="1085" mass="125500">MIEWLAQATGNVCYRINNHDHIDLQEYVGNYTVDNFGKLVFKEGLLIEAMRNGYWLILDELNLASTEVLEALNRVLDDNREIFIPEIQETVQAHPQFLLFATQNPPETYGGKAGFVTLRDLFRWGERYKEYSKTIEGNFFDWENYLANEVGETGCGKTTFCQLYANQNDKELYTVNCHMNTESSDFIGSLRPTRSSNEPESDKKLFEWVDGPLVNAMKSGSTFLVDEISLADDSVLERLNSLLEPKRTLFLAEKTISEDYSENFIAGESDSIKIVAEEDFRFVATMNPGGDYAKKELSPALRNRVPGVGKTSLVDALAKASGYKLIRINLSEQTDINDLFGADLPVENQEAKFEWRDGPLLQALKTESCWVLLDELNLASQSVLEGLNACLDHRDLNENEQKQKDGQFKDVNDGGFGEGEGAEDVSKEIKNLNQIEGLEKKEDQRDEEPDEKEEVEEEDKGIDIEDDFEGQTFDKKEKSESDRENNSDEESENEENQMGDVKDDQEILDENIWGDEEVEEEENLEENESNSKNGQEKNENLVAKEEETNKKSKDDKNKKDEFDLNKEFKDSENESDQENKKDDNKEKEEKNSDFEKDIDTIPDNLDLNTSDEENLENDDILDKQLNLDENEEDSTNVEEEQNETGENEEKTDIKDQENENSSEEFNDESIKLEDEIQMKQDNNLEEEMELVDNENTFNKTSDETNENYEINEDSKNKNQTLNEMNVEQNVEEKNSGLNDQQAFSYHESSNLITKESFENFDGENIKKETDYESSDLNKNSQKKYSENIETTKRSQILERKNEKKRFKEDKKTEHKDLYQHIDENMSGDEDIIDKADDSKKNNIKQGEEEREIDEEIKKEKLNDVEMIDEIENLNEFKQTNKTVSEENSKKIEENVKIEGADSNKNDKRLRSTSTFVQRPAETTFHTDLEKLKIDHDKIETDCVDKVLNKVYSKKDHYSEEFIQDSILAWRECEKVVSPLINELTAHLQLILEPTKTTKFKGDFKSGKRLNMRKIIPYIASQYRKDKIWLRRTKPSKREYQILLALDDSGSMVDNHSKKLAFESLILLGKALNLLEVGEIEKNQNK</sequence>
<evidence type="ECO:0000259" key="10">
    <source>
        <dbReference type="Pfam" id="PF07728"/>
    </source>
</evidence>
<feature type="compositionally biased region" description="Acidic residues" evidence="9">
    <location>
        <begin position="506"/>
        <end position="528"/>
    </location>
</feature>
<dbReference type="SUPFAM" id="SSF52540">
    <property type="entry name" value="P-loop containing nucleoside triphosphate hydrolases"/>
    <property type="match status" value="3"/>
</dbReference>
<comment type="similarity">
    <text evidence="3">Belongs to the midasin family.</text>
</comment>
<keyword evidence="12" id="KW-1185">Reference proteome</keyword>
<dbReference type="InterPro" id="IPR027417">
    <property type="entry name" value="P-loop_NTPase"/>
</dbReference>
<gene>
    <name evidence="11" type="ORF">RND71_043910</name>
</gene>
<feature type="compositionally biased region" description="Basic and acidic residues" evidence="9">
    <location>
        <begin position="472"/>
        <end position="486"/>
    </location>
</feature>
<feature type="compositionally biased region" description="Acidic residues" evidence="9">
    <location>
        <begin position="609"/>
        <end position="619"/>
    </location>
</feature>
<dbReference type="FunFam" id="3.40.50.300:FF:000142">
    <property type="entry name" value="Midasin"/>
    <property type="match status" value="1"/>
</dbReference>
<organism evidence="11 12">
    <name type="scientific">Anisodus tanguticus</name>
    <dbReference type="NCBI Taxonomy" id="243964"/>
    <lineage>
        <taxon>Eukaryota</taxon>
        <taxon>Viridiplantae</taxon>
        <taxon>Streptophyta</taxon>
        <taxon>Embryophyta</taxon>
        <taxon>Tracheophyta</taxon>
        <taxon>Spermatophyta</taxon>
        <taxon>Magnoliopsida</taxon>
        <taxon>eudicotyledons</taxon>
        <taxon>Gunneridae</taxon>
        <taxon>Pentapetalae</taxon>
        <taxon>asterids</taxon>
        <taxon>lamiids</taxon>
        <taxon>Solanales</taxon>
        <taxon>Solanaceae</taxon>
        <taxon>Solanoideae</taxon>
        <taxon>Hyoscyameae</taxon>
        <taxon>Anisodus</taxon>
    </lineage>
</organism>
<dbReference type="Gene3D" id="3.40.50.300">
    <property type="entry name" value="P-loop containing nucleotide triphosphate hydrolases"/>
    <property type="match status" value="3"/>
</dbReference>
<feature type="domain" description="ATPase dynein-related AAA" evidence="10">
    <location>
        <begin position="150"/>
        <end position="304"/>
    </location>
</feature>
<feature type="compositionally biased region" description="Basic and acidic residues" evidence="9">
    <location>
        <begin position="647"/>
        <end position="657"/>
    </location>
</feature>
<comment type="caution">
    <text evidence="11">The sequence shown here is derived from an EMBL/GenBank/DDBJ whole genome shotgun (WGS) entry which is preliminary data.</text>
</comment>
<feature type="compositionally biased region" description="Basic and acidic residues" evidence="9">
    <location>
        <begin position="783"/>
        <end position="823"/>
    </location>
</feature>
<dbReference type="GO" id="GO:0000055">
    <property type="term" value="P:ribosomal large subunit export from nucleus"/>
    <property type="evidence" value="ECO:0007669"/>
    <property type="project" value="TreeGrafter"/>
</dbReference>
<dbReference type="AlphaFoldDB" id="A0AAE1QNK2"/>
<feature type="compositionally biased region" description="Acidic residues" evidence="9">
    <location>
        <begin position="487"/>
        <end position="497"/>
    </location>
</feature>
<feature type="region of interest" description="Disordered" evidence="9">
    <location>
        <begin position="768"/>
        <end position="852"/>
    </location>
</feature>
<dbReference type="Proteomes" id="UP001291623">
    <property type="component" value="Unassembled WGS sequence"/>
</dbReference>
<dbReference type="GO" id="GO:0016887">
    <property type="term" value="F:ATP hydrolysis activity"/>
    <property type="evidence" value="ECO:0007669"/>
    <property type="project" value="InterPro"/>
</dbReference>
<dbReference type="GO" id="GO:0005524">
    <property type="term" value="F:ATP binding"/>
    <property type="evidence" value="ECO:0007669"/>
    <property type="project" value="UniProtKB-KW"/>
</dbReference>
<dbReference type="GO" id="GO:0005730">
    <property type="term" value="C:nucleolus"/>
    <property type="evidence" value="ECO:0007669"/>
    <property type="project" value="UniProtKB-SubCell"/>
</dbReference>